<comment type="caution">
    <text evidence="1">The sequence shown here is derived from an EMBL/GenBank/DDBJ whole genome shotgun (WGS) entry which is preliminary data.</text>
</comment>
<dbReference type="Pfam" id="PF12239">
    <property type="entry name" value="DUF3605"/>
    <property type="match status" value="1"/>
</dbReference>
<dbReference type="Proteomes" id="UP001345013">
    <property type="component" value="Unassembled WGS sequence"/>
</dbReference>
<dbReference type="InterPro" id="IPR022036">
    <property type="entry name" value="DUF3605"/>
</dbReference>
<gene>
    <name evidence="1" type="ORF">LTR24_002311</name>
</gene>
<organism evidence="1 2">
    <name type="scientific">Lithohypha guttulata</name>
    <dbReference type="NCBI Taxonomy" id="1690604"/>
    <lineage>
        <taxon>Eukaryota</taxon>
        <taxon>Fungi</taxon>
        <taxon>Dikarya</taxon>
        <taxon>Ascomycota</taxon>
        <taxon>Pezizomycotina</taxon>
        <taxon>Eurotiomycetes</taxon>
        <taxon>Chaetothyriomycetidae</taxon>
        <taxon>Chaetothyriales</taxon>
        <taxon>Trichomeriaceae</taxon>
        <taxon>Lithohypha</taxon>
    </lineage>
</organism>
<proteinExistence type="predicted"/>
<dbReference type="EMBL" id="JAVRRG010000019">
    <property type="protein sequence ID" value="KAK5097264.1"/>
    <property type="molecule type" value="Genomic_DNA"/>
</dbReference>
<dbReference type="PANTHER" id="PTHR35020:SF2">
    <property type="entry name" value="N-ACETYLGLUCOSAMINE-INDUCED PROTEIN 1"/>
    <property type="match status" value="1"/>
</dbReference>
<evidence type="ECO:0000313" key="2">
    <source>
        <dbReference type="Proteomes" id="UP001345013"/>
    </source>
</evidence>
<evidence type="ECO:0008006" key="3">
    <source>
        <dbReference type="Google" id="ProtNLM"/>
    </source>
</evidence>
<dbReference type="PANTHER" id="PTHR35020">
    <property type="entry name" value="N-ACETYLGLUCOSAMINE-INDUCED PROTEIN 1"/>
    <property type="match status" value="1"/>
</dbReference>
<reference evidence="1 2" key="1">
    <citation type="submission" date="2023-08" db="EMBL/GenBank/DDBJ databases">
        <title>Black Yeasts Isolated from many extreme environments.</title>
        <authorList>
            <person name="Coleine C."/>
            <person name="Stajich J.E."/>
            <person name="Selbmann L."/>
        </authorList>
    </citation>
    <scope>NUCLEOTIDE SEQUENCE [LARGE SCALE GENOMIC DNA]</scope>
    <source>
        <strain evidence="1 2">CCFEE 5885</strain>
    </source>
</reference>
<protein>
    <recommendedName>
        <fullName evidence="3">N-acetylglucosamine-induced protein 1</fullName>
    </recommendedName>
</protein>
<sequence>MDVDEKNGPLKEEELPFPLTSVDRYNLSITDAEYQPHTWAELKQIIAENKLETLRRWPSDLRRYIKWSAATKQEYGSIMAYVMQERLNWKPSPRSTPESGPLFDYEDPTPFKDSRDHRVMPNDWPYGLEQGITHLIVWLKPRLEVEPPRGDLTTRAHAQVEAFVHEHFVQPVKELTGGTDNVIWFKNWVSLQSVPGIDHVHVLLKNVSQDVIDRWWMEGERPMQDQVSL</sequence>
<keyword evidence="2" id="KW-1185">Reference proteome</keyword>
<evidence type="ECO:0000313" key="1">
    <source>
        <dbReference type="EMBL" id="KAK5097264.1"/>
    </source>
</evidence>
<accession>A0ABR0KI51</accession>
<name>A0ABR0KI51_9EURO</name>